<evidence type="ECO:0000256" key="12">
    <source>
        <dbReference type="RuleBase" id="RU003472"/>
    </source>
</evidence>
<feature type="transmembrane region" description="Helical" evidence="13">
    <location>
        <begin position="6"/>
        <end position="27"/>
    </location>
</feature>
<dbReference type="SUPFAM" id="SSF161055">
    <property type="entry name" value="PsbZ-like"/>
    <property type="match status" value="1"/>
</dbReference>
<dbReference type="GO" id="GO:0015979">
    <property type="term" value="P:photosynthesis"/>
    <property type="evidence" value="ECO:0007669"/>
    <property type="project" value="UniProtKB-KW"/>
</dbReference>
<keyword evidence="5 12" id="KW-0602">Photosynthesis</keyword>
<evidence type="ECO:0000256" key="13">
    <source>
        <dbReference type="SAM" id="Phobius"/>
    </source>
</evidence>
<keyword evidence="14" id="KW-0934">Plastid</keyword>
<dbReference type="GO" id="GO:0009539">
    <property type="term" value="C:photosystem II reaction center"/>
    <property type="evidence" value="ECO:0007669"/>
    <property type="project" value="InterPro"/>
</dbReference>
<comment type="function">
    <text evidence="12">Controls the interaction of photosystem II (PSII) cores with the light-harvesting antenna, regulates electron flow through the 2 photosystem reaction centers. PSII is a light-driven water plastoquinone oxidoreductase, using light energy to abstract electrons from H(2)O, generating a proton gradient subsequently used for ATP formation.</text>
</comment>
<dbReference type="EMBL" id="OP616817">
    <property type="protein sequence ID" value="WDA99943.1"/>
    <property type="molecule type" value="Genomic_DNA"/>
</dbReference>
<name>A0A9Y1I3X3_9RHOD</name>
<dbReference type="InterPro" id="IPR002644">
    <property type="entry name" value="PSII_PsbZ"/>
</dbReference>
<comment type="subunit">
    <text evidence="11">PSII is composed of 1 copy each of membrane proteins PsbA, PsbB, PsbC, PsbD, PsbE, PsbF, PsbH, PsbI, PsbJ, PsbK, PsbL, PsbM, PsbT, PsbY, PsbZ, Psb30/Ycf12, at least 3 peripheral proteins of the oxygen-evolving complex and a large number of cofactors. It forms dimeric complexes.</text>
</comment>
<evidence type="ECO:0000256" key="2">
    <source>
        <dbReference type="ARBA" id="ARBA00008367"/>
    </source>
</evidence>
<sequence length="61" mass="6752">MSILLQILIISLVIISFILLAGIPLIMSSNGNWQKSRQIVYNLSAIWIGIVLMSGFVSNFT</sequence>
<evidence type="ECO:0000313" key="14">
    <source>
        <dbReference type="EMBL" id="WDA99943.1"/>
    </source>
</evidence>
<evidence type="ECO:0000256" key="1">
    <source>
        <dbReference type="ARBA" id="ARBA00004370"/>
    </source>
</evidence>
<proteinExistence type="inferred from homology"/>
<evidence type="ECO:0000256" key="4">
    <source>
        <dbReference type="ARBA" id="ARBA00022469"/>
    </source>
</evidence>
<evidence type="ECO:0000256" key="5">
    <source>
        <dbReference type="ARBA" id="ARBA00022531"/>
    </source>
</evidence>
<keyword evidence="10 12" id="KW-0604">Photosystem II</keyword>
<feature type="transmembrane region" description="Helical" evidence="13">
    <location>
        <begin position="39"/>
        <end position="57"/>
    </location>
</feature>
<dbReference type="AlphaFoldDB" id="A0A9Y1I3X3"/>
<keyword evidence="6 12" id="KW-0812">Transmembrane</keyword>
<evidence type="ECO:0000256" key="11">
    <source>
        <dbReference type="ARBA" id="ARBA00038734"/>
    </source>
</evidence>
<dbReference type="GO" id="GO:0042549">
    <property type="term" value="P:photosystem II stabilization"/>
    <property type="evidence" value="ECO:0007669"/>
    <property type="project" value="InterPro"/>
</dbReference>
<dbReference type="Pfam" id="PF01737">
    <property type="entry name" value="Ycf9"/>
    <property type="match status" value="1"/>
</dbReference>
<comment type="subcellular location">
    <subcellularLocation>
        <location evidence="1">Membrane</location>
    </subcellularLocation>
</comment>
<reference evidence="14" key="1">
    <citation type="journal article" date="2023" name="J. Phycol.">
        <title>Revised classification of the Cyanidiophyceae based on plastid genome data with descriptions of the Cavernulicolales ord. nov. and Galdieriales ord. nov. (Rhodophyta).</title>
        <authorList>
            <person name="Park S.I."/>
            <person name="Cho C.H."/>
            <person name="Ciniglia C."/>
            <person name="Huang T.Y."/>
            <person name="Liu S.L."/>
            <person name="Bustamante D.E."/>
            <person name="Calderon M.S."/>
            <person name="Mansilla A."/>
            <person name="McDermott T."/>
            <person name="Andersen R.A."/>
            <person name="Yoon H.S."/>
        </authorList>
    </citation>
    <scope>NUCLEOTIDE SEQUENCE</scope>
</reference>
<evidence type="ECO:0000256" key="8">
    <source>
        <dbReference type="ARBA" id="ARBA00023078"/>
    </source>
</evidence>
<protein>
    <recommendedName>
        <fullName evidence="3 12">Photosystem II reaction center protein Z</fullName>
    </recommendedName>
</protein>
<keyword evidence="7 13" id="KW-1133">Transmembrane helix</keyword>
<keyword evidence="4 12" id="KW-0674">Reaction center</keyword>
<comment type="similarity">
    <text evidence="2 12">Belongs to the PsbZ family.</text>
</comment>
<dbReference type="InterPro" id="IPR036512">
    <property type="entry name" value="PSII_PsbZ_sf"/>
</dbReference>
<keyword evidence="9 13" id="KW-0472">Membrane</keyword>
<evidence type="ECO:0000256" key="3">
    <source>
        <dbReference type="ARBA" id="ARBA00021665"/>
    </source>
</evidence>
<organism evidence="14">
    <name type="scientific">Cyanidium sp. THAL103</name>
    <dbReference type="NCBI Taxonomy" id="3027999"/>
    <lineage>
        <taxon>Eukaryota</taxon>
        <taxon>Rhodophyta</taxon>
        <taxon>Bangiophyceae</taxon>
        <taxon>Cyanidiales</taxon>
        <taxon>Cyanidiaceae</taxon>
        <taxon>Cyanidium</taxon>
    </lineage>
</organism>
<evidence type="ECO:0000256" key="9">
    <source>
        <dbReference type="ARBA" id="ARBA00023136"/>
    </source>
</evidence>
<geneLocation type="plastid" evidence="14"/>
<evidence type="ECO:0000256" key="7">
    <source>
        <dbReference type="ARBA" id="ARBA00022989"/>
    </source>
</evidence>
<evidence type="ECO:0000256" key="6">
    <source>
        <dbReference type="ARBA" id="ARBA00022692"/>
    </source>
</evidence>
<keyword evidence="8 12" id="KW-0793">Thylakoid</keyword>
<dbReference type="Gene3D" id="1.10.287.740">
    <property type="entry name" value="Photosystem II PsbZ, reaction centre"/>
    <property type="match status" value="1"/>
</dbReference>
<accession>A0A9Y1I3X3</accession>
<evidence type="ECO:0000256" key="10">
    <source>
        <dbReference type="ARBA" id="ARBA00023276"/>
    </source>
</evidence>
<dbReference type="NCBIfam" id="TIGR03043">
    <property type="entry name" value="PS_II_psbZ"/>
    <property type="match status" value="1"/>
</dbReference>
<gene>
    <name evidence="14" type="primary">psbZ</name>
    <name evidence="14" type="ORF">CspTHAL103_019</name>
</gene>